<dbReference type="EMBL" id="BMGD01000008">
    <property type="protein sequence ID" value="GGB75474.1"/>
    <property type="molecule type" value="Genomic_DNA"/>
</dbReference>
<name>A0ABQ1JVW5_9SPHN</name>
<proteinExistence type="predicted"/>
<dbReference type="Proteomes" id="UP000614261">
    <property type="component" value="Unassembled WGS sequence"/>
</dbReference>
<gene>
    <name evidence="1" type="ORF">GCM10010833_33380</name>
</gene>
<protein>
    <recommendedName>
        <fullName evidence="3">SurA N-terminal domain-containing protein</fullName>
    </recommendedName>
</protein>
<evidence type="ECO:0000313" key="1">
    <source>
        <dbReference type="EMBL" id="GGB75474.1"/>
    </source>
</evidence>
<dbReference type="SUPFAM" id="SSF109998">
    <property type="entry name" value="Triger factor/SurA peptide-binding domain-like"/>
    <property type="match status" value="1"/>
</dbReference>
<reference evidence="2" key="1">
    <citation type="journal article" date="2019" name="Int. J. Syst. Evol. Microbiol.">
        <title>The Global Catalogue of Microorganisms (GCM) 10K type strain sequencing project: providing services to taxonomists for standard genome sequencing and annotation.</title>
        <authorList>
            <consortium name="The Broad Institute Genomics Platform"/>
            <consortium name="The Broad Institute Genome Sequencing Center for Infectious Disease"/>
            <person name="Wu L."/>
            <person name="Ma J."/>
        </authorList>
    </citation>
    <scope>NUCLEOTIDE SEQUENCE [LARGE SCALE GENOMIC DNA]</scope>
    <source>
        <strain evidence="2">CGMCC 1.12851</strain>
    </source>
</reference>
<dbReference type="RefSeq" id="WP_188515591.1">
    <property type="nucleotide sequence ID" value="NZ_BMGD01000008.1"/>
</dbReference>
<evidence type="ECO:0000313" key="2">
    <source>
        <dbReference type="Proteomes" id="UP000614261"/>
    </source>
</evidence>
<keyword evidence="2" id="KW-1185">Reference proteome</keyword>
<comment type="caution">
    <text evidence="1">The sequence shown here is derived from an EMBL/GenBank/DDBJ whole genome shotgun (WGS) entry which is preliminary data.</text>
</comment>
<dbReference type="InterPro" id="IPR027304">
    <property type="entry name" value="Trigger_fact/SurA_dom_sf"/>
</dbReference>
<evidence type="ECO:0008006" key="3">
    <source>
        <dbReference type="Google" id="ProtNLM"/>
    </source>
</evidence>
<dbReference type="Gene3D" id="1.10.8.1040">
    <property type="match status" value="1"/>
</dbReference>
<sequence length="215" mass="23741">MSKQAVAAIDGVEITQRELEQELRVQGMASGEVSQSSANAVLDSLINRKILAAEARTLGLQADGEYHFARRRADEQLLAEALDRSLRRNLPSPDAQAVVRRLEQQPWRYARRAMIVIEQVDLPDASPVTLDSAEIGQTEALALEATSAGGQVSLGGRNWRLVQRTPYSLQPGIQAALATRDIQAELTRQKSESIIRTYREKGRVRYRYGFGPGAS</sequence>
<accession>A0ABQ1JVW5</accession>
<organism evidence="1 2">
    <name type="scientific">Blastomonas aquatica</name>
    <dbReference type="NCBI Taxonomy" id="1510276"/>
    <lineage>
        <taxon>Bacteria</taxon>
        <taxon>Pseudomonadati</taxon>
        <taxon>Pseudomonadota</taxon>
        <taxon>Alphaproteobacteria</taxon>
        <taxon>Sphingomonadales</taxon>
        <taxon>Sphingomonadaceae</taxon>
        <taxon>Blastomonas</taxon>
    </lineage>
</organism>